<organism evidence="2 3">
    <name type="scientific">Pseudomonas indica</name>
    <dbReference type="NCBI Taxonomy" id="137658"/>
    <lineage>
        <taxon>Bacteria</taxon>
        <taxon>Pseudomonadati</taxon>
        <taxon>Pseudomonadota</taxon>
        <taxon>Gammaproteobacteria</taxon>
        <taxon>Pseudomonadales</taxon>
        <taxon>Pseudomonadaceae</taxon>
        <taxon>Pseudomonas</taxon>
    </lineage>
</organism>
<evidence type="ECO:0000313" key="3">
    <source>
        <dbReference type="Proteomes" id="UP000198706"/>
    </source>
</evidence>
<feature type="domain" description="SMP-30/Gluconolactonase/LRE-like region" evidence="1">
    <location>
        <begin position="32"/>
        <end position="307"/>
    </location>
</feature>
<dbReference type="InterPro" id="IPR013658">
    <property type="entry name" value="SGL"/>
</dbReference>
<dbReference type="SUPFAM" id="SSF63829">
    <property type="entry name" value="Calcium-dependent phosphotriesterase"/>
    <property type="match status" value="1"/>
</dbReference>
<proteinExistence type="predicted"/>
<dbReference type="AlphaFoldDB" id="A0A1G8TJS9"/>
<dbReference type="Gene3D" id="2.120.10.30">
    <property type="entry name" value="TolB, C-terminal domain"/>
    <property type="match status" value="1"/>
</dbReference>
<keyword evidence="3" id="KW-1185">Reference proteome</keyword>
<dbReference type="InterPro" id="IPR052988">
    <property type="entry name" value="Oryzine_lactonohydrolase"/>
</dbReference>
<sequence>MSPHFIAYSEAFHDVTGPDPRFFTLVETNAHEGPVYVRDEDALYFTTVPQNVEVPLPGFQRVDIKRVSLAGEIFPLPAEAVTTVRANANMANGMTLDLEGNLVICEQGSKTEPARITRMSQQGGAVETLVDQWCGLRFNSPNDVVVKSDGTVWFTDPSYGALQGFKDAPLLGDFVYRYDPRSGMLSVVADGFDKPNGLAFSPDESVFYVTDSGAIQGPGSYVVDRPHHIRAFDVRGGRHLANERLFAVVAPGIPDGIKLDSAGRVYSSSASGIQVFEPCGDLIGEIVAPGVANFCFGGQGNDTLFILADTVIWAARIQAVGAARS</sequence>
<dbReference type="RefSeq" id="WP_084333345.1">
    <property type="nucleotide sequence ID" value="NZ_FNFD01000001.1"/>
</dbReference>
<evidence type="ECO:0000259" key="1">
    <source>
        <dbReference type="Pfam" id="PF08450"/>
    </source>
</evidence>
<dbReference type="PANTHER" id="PTHR47064">
    <property type="entry name" value="PUTATIVE (AFU_ORTHOLOGUE AFUA_1G08990)-RELATED"/>
    <property type="match status" value="1"/>
</dbReference>
<protein>
    <submittedName>
        <fullName evidence="2">Gluconolactonase</fullName>
    </submittedName>
</protein>
<dbReference type="InterPro" id="IPR011042">
    <property type="entry name" value="6-blade_b-propeller_TolB-like"/>
</dbReference>
<dbReference type="Pfam" id="PF08450">
    <property type="entry name" value="SGL"/>
    <property type="match status" value="1"/>
</dbReference>
<gene>
    <name evidence="2" type="ORF">SAMN05216186_101395</name>
</gene>
<accession>A0A1G8TJS9</accession>
<reference evidence="2 3" key="1">
    <citation type="submission" date="2016-10" db="EMBL/GenBank/DDBJ databases">
        <authorList>
            <person name="de Groot N.N."/>
        </authorList>
    </citation>
    <scope>NUCLEOTIDE SEQUENCE [LARGE SCALE GENOMIC DNA]</scope>
    <source>
        <strain evidence="2 3">JCM 21544</strain>
    </source>
</reference>
<evidence type="ECO:0000313" key="2">
    <source>
        <dbReference type="EMBL" id="SDJ41822.1"/>
    </source>
</evidence>
<dbReference type="Proteomes" id="UP000198706">
    <property type="component" value="Unassembled WGS sequence"/>
</dbReference>
<dbReference type="STRING" id="137658.SAMN05216186_101395"/>
<dbReference type="EMBL" id="FNFD01000001">
    <property type="protein sequence ID" value="SDJ41822.1"/>
    <property type="molecule type" value="Genomic_DNA"/>
</dbReference>
<name>A0A1G8TJS9_9PSED</name>
<dbReference type="PANTHER" id="PTHR47064:SF2">
    <property type="entry name" value="SMP-30_GLUCONOLACTONASE_LRE-LIKE REGION DOMAIN-CONTAINING PROTEIN-RELATED"/>
    <property type="match status" value="1"/>
</dbReference>